<evidence type="ECO:0008006" key="13">
    <source>
        <dbReference type="Google" id="ProtNLM"/>
    </source>
</evidence>
<feature type="domain" description="PX" evidence="9">
    <location>
        <begin position="1"/>
        <end position="91"/>
    </location>
</feature>
<dbReference type="InterPro" id="IPR001579">
    <property type="entry name" value="Glyco_hydro_18_chit_AS"/>
</dbReference>
<keyword evidence="2 7" id="KW-0378">Hydrolase</keyword>
<keyword evidence="5 7" id="KW-0326">Glycosidase</keyword>
<accession>A0A8H5AU56</accession>
<evidence type="ECO:0000256" key="7">
    <source>
        <dbReference type="RuleBase" id="RU000489"/>
    </source>
</evidence>
<dbReference type="GO" id="GO:0000272">
    <property type="term" value="P:polysaccharide catabolic process"/>
    <property type="evidence" value="ECO:0007669"/>
    <property type="project" value="UniProtKB-KW"/>
</dbReference>
<dbReference type="OrthoDB" id="73875at2759"/>
<dbReference type="InterPro" id="IPR036871">
    <property type="entry name" value="PX_dom_sf"/>
</dbReference>
<dbReference type="SUPFAM" id="SSF51445">
    <property type="entry name" value="(Trans)glycosidases"/>
    <property type="match status" value="1"/>
</dbReference>
<proteinExistence type="inferred from homology"/>
<keyword evidence="4" id="KW-0119">Carbohydrate metabolism</keyword>
<dbReference type="Gene3D" id="3.20.20.80">
    <property type="entry name" value="Glycosidases"/>
    <property type="match status" value="2"/>
</dbReference>
<evidence type="ECO:0000256" key="4">
    <source>
        <dbReference type="ARBA" id="ARBA00023277"/>
    </source>
</evidence>
<dbReference type="PROSITE" id="PS50195">
    <property type="entry name" value="PX"/>
    <property type="match status" value="1"/>
</dbReference>
<dbReference type="Pfam" id="PF00787">
    <property type="entry name" value="PX"/>
    <property type="match status" value="1"/>
</dbReference>
<evidence type="ECO:0000256" key="2">
    <source>
        <dbReference type="ARBA" id="ARBA00022801"/>
    </source>
</evidence>
<comment type="catalytic activity">
    <reaction evidence="1">
        <text>Random endo-hydrolysis of N-acetyl-beta-D-glucosaminide (1-&gt;4)-beta-linkages in chitin and chitodextrins.</text>
        <dbReference type="EC" id="3.2.1.14"/>
    </reaction>
</comment>
<comment type="similarity">
    <text evidence="8">Belongs to the glycosyl hydrolase 18 family.</text>
</comment>
<dbReference type="GO" id="GO:0005576">
    <property type="term" value="C:extracellular region"/>
    <property type="evidence" value="ECO:0007669"/>
    <property type="project" value="TreeGrafter"/>
</dbReference>
<evidence type="ECO:0000259" key="10">
    <source>
        <dbReference type="PROSITE" id="PS51910"/>
    </source>
</evidence>
<evidence type="ECO:0000313" key="11">
    <source>
        <dbReference type="EMBL" id="KAF5310222.1"/>
    </source>
</evidence>
<dbReference type="AlphaFoldDB" id="A0A8H5AU56"/>
<organism evidence="11 12">
    <name type="scientific">Psilocybe cf. subviscida</name>
    <dbReference type="NCBI Taxonomy" id="2480587"/>
    <lineage>
        <taxon>Eukaryota</taxon>
        <taxon>Fungi</taxon>
        <taxon>Dikarya</taxon>
        <taxon>Basidiomycota</taxon>
        <taxon>Agaricomycotina</taxon>
        <taxon>Agaricomycetes</taxon>
        <taxon>Agaricomycetidae</taxon>
        <taxon>Agaricales</taxon>
        <taxon>Agaricineae</taxon>
        <taxon>Strophariaceae</taxon>
        <taxon>Psilocybe</taxon>
    </lineage>
</organism>
<dbReference type="InterPro" id="IPR001223">
    <property type="entry name" value="Glyco_hydro18_cat"/>
</dbReference>
<dbReference type="SUPFAM" id="SSF64268">
    <property type="entry name" value="PX domain"/>
    <property type="match status" value="1"/>
</dbReference>
<keyword evidence="6" id="KW-0624">Polysaccharide degradation</keyword>
<comment type="caution">
    <text evidence="11">The sequence shown here is derived from an EMBL/GenBank/DDBJ whole genome shotgun (WGS) entry which is preliminary data.</text>
</comment>
<keyword evidence="12" id="KW-1185">Reference proteome</keyword>
<evidence type="ECO:0000259" key="9">
    <source>
        <dbReference type="PROSITE" id="PS50195"/>
    </source>
</evidence>
<dbReference type="GO" id="GO:0035091">
    <property type="term" value="F:phosphatidylinositol binding"/>
    <property type="evidence" value="ECO:0007669"/>
    <property type="project" value="InterPro"/>
</dbReference>
<evidence type="ECO:0000256" key="1">
    <source>
        <dbReference type="ARBA" id="ARBA00000822"/>
    </source>
</evidence>
<dbReference type="EMBL" id="JAACJJ010000058">
    <property type="protein sequence ID" value="KAF5310222.1"/>
    <property type="molecule type" value="Genomic_DNA"/>
</dbReference>
<dbReference type="SMART" id="SM00636">
    <property type="entry name" value="Glyco_18"/>
    <property type="match status" value="1"/>
</dbReference>
<dbReference type="GO" id="GO:0008061">
    <property type="term" value="F:chitin binding"/>
    <property type="evidence" value="ECO:0007669"/>
    <property type="project" value="InterPro"/>
</dbReference>
<dbReference type="InterPro" id="IPR011583">
    <property type="entry name" value="Chitinase_II/V-like_cat"/>
</dbReference>
<dbReference type="InterPro" id="IPR017853">
    <property type="entry name" value="GH"/>
</dbReference>
<feature type="domain" description="GH18" evidence="10">
    <location>
        <begin position="123"/>
        <end position="517"/>
    </location>
</feature>
<dbReference type="PROSITE" id="PS01095">
    <property type="entry name" value="GH18_1"/>
    <property type="match status" value="1"/>
</dbReference>
<dbReference type="GO" id="GO:0008843">
    <property type="term" value="F:endochitinase activity"/>
    <property type="evidence" value="ECO:0007669"/>
    <property type="project" value="UniProtKB-EC"/>
</dbReference>
<reference evidence="11 12" key="1">
    <citation type="journal article" date="2020" name="ISME J.">
        <title>Uncovering the hidden diversity of litter-decomposition mechanisms in mushroom-forming fungi.</title>
        <authorList>
            <person name="Floudas D."/>
            <person name="Bentzer J."/>
            <person name="Ahren D."/>
            <person name="Johansson T."/>
            <person name="Persson P."/>
            <person name="Tunlid A."/>
        </authorList>
    </citation>
    <scope>NUCLEOTIDE SEQUENCE [LARGE SCALE GENOMIC DNA]</scope>
    <source>
        <strain evidence="11 12">CBS 101986</strain>
    </source>
</reference>
<sequence>MSIVRDDGSSYEILRRYSEFVALKDVLGGTFPLPPKRALSTSIMPLAWVGNELIKERISGLQAYLVDLLHDAARRDRPELLKFLAPAGERVNAVDMVSRNMASVTQGAVLASSRKMEPEVSRFVAGSYYPAWCTETHPPSKIDFSKFDIIFYAFATPNGVSGIDWDDGSQQTLKSLVSAARGSGHATKIVLSVGGWGGSHWFSHVMSSDATRAKFIKCLEETIKTYDLDGIDIDWEYPGAPGAGNPHSPSDVQNLLMFFKALRSCIGQDKIISSAVTQTPWLGPNGSPLTDVTEYGKYMTYVNIMNYDVYDSSPHPGPNAPLVWHWMIRTYTATGNFCGTSKQPQASAQAAFAQWTKAGMPASKLLLGLPLYGYVSKSTDKKLTGSAIPAASDPRSPFVAHLHRPSIPFHAPLGDLSSLWGQQIAFSRLVSSGALRKNQDGNYDASNGYTMGWDNCSDTPYIFDTSRTTVVTYDDTFSIGSKTTFAKSSGMGGCFTWSMDQDDNMCLHKVVLRNMGK</sequence>
<dbReference type="PANTHER" id="PTHR11177">
    <property type="entry name" value="CHITINASE"/>
    <property type="match status" value="1"/>
</dbReference>
<evidence type="ECO:0000256" key="6">
    <source>
        <dbReference type="ARBA" id="ARBA00023326"/>
    </source>
</evidence>
<dbReference type="Proteomes" id="UP000567179">
    <property type="component" value="Unassembled WGS sequence"/>
</dbReference>
<dbReference type="Gene3D" id="3.10.50.10">
    <property type="match status" value="1"/>
</dbReference>
<dbReference type="GO" id="GO:0006032">
    <property type="term" value="P:chitin catabolic process"/>
    <property type="evidence" value="ECO:0007669"/>
    <property type="project" value="UniProtKB-KW"/>
</dbReference>
<dbReference type="InterPro" id="IPR050314">
    <property type="entry name" value="Glycosyl_Hydrlase_18"/>
</dbReference>
<dbReference type="PROSITE" id="PS51910">
    <property type="entry name" value="GH18_2"/>
    <property type="match status" value="1"/>
</dbReference>
<dbReference type="InterPro" id="IPR029070">
    <property type="entry name" value="Chitinase_insertion_sf"/>
</dbReference>
<evidence type="ECO:0000256" key="8">
    <source>
        <dbReference type="RuleBase" id="RU004453"/>
    </source>
</evidence>
<dbReference type="Gene3D" id="3.30.1520.10">
    <property type="entry name" value="Phox-like domain"/>
    <property type="match status" value="1"/>
</dbReference>
<dbReference type="Pfam" id="PF00704">
    <property type="entry name" value="Glyco_hydro_18"/>
    <property type="match status" value="1"/>
</dbReference>
<dbReference type="InterPro" id="IPR001683">
    <property type="entry name" value="PX_dom"/>
</dbReference>
<gene>
    <name evidence="11" type="ORF">D9619_010252</name>
</gene>
<protein>
    <recommendedName>
        <fullName evidence="13">Chitinase</fullName>
    </recommendedName>
</protein>
<keyword evidence="3" id="KW-0146">Chitin degradation</keyword>
<evidence type="ECO:0000313" key="12">
    <source>
        <dbReference type="Proteomes" id="UP000567179"/>
    </source>
</evidence>
<evidence type="ECO:0000256" key="3">
    <source>
        <dbReference type="ARBA" id="ARBA00023024"/>
    </source>
</evidence>
<evidence type="ECO:0000256" key="5">
    <source>
        <dbReference type="ARBA" id="ARBA00023295"/>
    </source>
</evidence>
<name>A0A8H5AU56_9AGAR</name>
<dbReference type="PANTHER" id="PTHR11177:SF317">
    <property type="entry name" value="CHITINASE 12-RELATED"/>
    <property type="match status" value="1"/>
</dbReference>